<dbReference type="CDD" id="cd02966">
    <property type="entry name" value="TlpA_like_family"/>
    <property type="match status" value="1"/>
</dbReference>
<keyword evidence="5" id="KW-0472">Membrane</keyword>
<evidence type="ECO:0000256" key="2">
    <source>
        <dbReference type="ARBA" id="ARBA00022748"/>
    </source>
</evidence>
<keyword evidence="5" id="KW-1133">Transmembrane helix</keyword>
<evidence type="ECO:0000256" key="5">
    <source>
        <dbReference type="SAM" id="Phobius"/>
    </source>
</evidence>
<organism evidence="7 8">
    <name type="scientific">Aquimarina gracilis</name>
    <dbReference type="NCBI Taxonomy" id="874422"/>
    <lineage>
        <taxon>Bacteria</taxon>
        <taxon>Pseudomonadati</taxon>
        <taxon>Bacteroidota</taxon>
        <taxon>Flavobacteriia</taxon>
        <taxon>Flavobacteriales</taxon>
        <taxon>Flavobacteriaceae</taxon>
        <taxon>Aquimarina</taxon>
    </lineage>
</organism>
<reference evidence="7 8" key="1">
    <citation type="journal article" date="2013" name="Int. J. Syst. Evol. Microbiol.">
        <title>Aquimarina gracilis sp. nov., isolated from the gut microflora of a mussel, Mytilus coruscus, and emended description of Aquimarina spongiae.</title>
        <authorList>
            <person name="Park S.C."/>
            <person name="Choe H.N."/>
            <person name="Baik K.S."/>
            <person name="Seong C.N."/>
        </authorList>
    </citation>
    <scope>NUCLEOTIDE SEQUENCE [LARGE SCALE GENOMIC DNA]</scope>
    <source>
        <strain evidence="7 8">PSC32</strain>
    </source>
</reference>
<keyword evidence="5" id="KW-0812">Transmembrane</keyword>
<evidence type="ECO:0000313" key="7">
    <source>
        <dbReference type="EMBL" id="MEB3344983.1"/>
    </source>
</evidence>
<sequence length="167" mass="18968">MIKKLAQYFIFSVIIASGLFYLYVKNSGANSGEIAPDFETTLVDGTPFKLSDLRGKYVLLDFWGSWCAPCIKESPKLVSIHEKYQDQVIIVTIALEKNDKTWEKATDKLGYIWKHQIVDQNKFVLMSSIARKYGVTEIPAKFLITPEGKLLGKYSFEKIDTVLSSKD</sequence>
<dbReference type="PROSITE" id="PS51352">
    <property type="entry name" value="THIOREDOXIN_2"/>
    <property type="match status" value="1"/>
</dbReference>
<evidence type="ECO:0000313" key="8">
    <source>
        <dbReference type="Proteomes" id="UP001327027"/>
    </source>
</evidence>
<keyword evidence="3" id="KW-1015">Disulfide bond</keyword>
<comment type="subcellular location">
    <subcellularLocation>
        <location evidence="1">Cell envelope</location>
    </subcellularLocation>
</comment>
<dbReference type="SUPFAM" id="SSF52833">
    <property type="entry name" value="Thioredoxin-like"/>
    <property type="match status" value="1"/>
</dbReference>
<proteinExistence type="predicted"/>
<evidence type="ECO:0000256" key="3">
    <source>
        <dbReference type="ARBA" id="ARBA00023157"/>
    </source>
</evidence>
<dbReference type="PANTHER" id="PTHR42852:SF6">
    <property type="entry name" value="THIOL:DISULFIDE INTERCHANGE PROTEIN DSBE"/>
    <property type="match status" value="1"/>
</dbReference>
<dbReference type="PANTHER" id="PTHR42852">
    <property type="entry name" value="THIOL:DISULFIDE INTERCHANGE PROTEIN DSBE"/>
    <property type="match status" value="1"/>
</dbReference>
<protein>
    <submittedName>
        <fullName evidence="7">TlpA disulfide reductase family protein</fullName>
    </submittedName>
</protein>
<name>A0ABU5ZSH6_9FLAO</name>
<dbReference type="Gene3D" id="3.40.30.10">
    <property type="entry name" value="Glutaredoxin"/>
    <property type="match status" value="1"/>
</dbReference>
<evidence type="ECO:0000259" key="6">
    <source>
        <dbReference type="PROSITE" id="PS51352"/>
    </source>
</evidence>
<dbReference type="InterPro" id="IPR013766">
    <property type="entry name" value="Thioredoxin_domain"/>
</dbReference>
<dbReference type="InterPro" id="IPR036249">
    <property type="entry name" value="Thioredoxin-like_sf"/>
</dbReference>
<dbReference type="InterPro" id="IPR000866">
    <property type="entry name" value="AhpC/TSA"/>
</dbReference>
<gene>
    <name evidence="7" type="ORF">U6A24_05900</name>
</gene>
<feature type="transmembrane region" description="Helical" evidence="5">
    <location>
        <begin position="6"/>
        <end position="24"/>
    </location>
</feature>
<feature type="domain" description="Thioredoxin" evidence="6">
    <location>
        <begin position="29"/>
        <end position="167"/>
    </location>
</feature>
<evidence type="ECO:0000256" key="1">
    <source>
        <dbReference type="ARBA" id="ARBA00004196"/>
    </source>
</evidence>
<dbReference type="InterPro" id="IPR050553">
    <property type="entry name" value="Thioredoxin_ResA/DsbE_sf"/>
</dbReference>
<evidence type="ECO:0000256" key="4">
    <source>
        <dbReference type="ARBA" id="ARBA00023284"/>
    </source>
</evidence>
<dbReference type="EMBL" id="JAYKLX010000002">
    <property type="protein sequence ID" value="MEB3344983.1"/>
    <property type="molecule type" value="Genomic_DNA"/>
</dbReference>
<dbReference type="Proteomes" id="UP001327027">
    <property type="component" value="Unassembled WGS sequence"/>
</dbReference>
<keyword evidence="4" id="KW-0676">Redox-active center</keyword>
<dbReference type="RefSeq" id="WP_324179005.1">
    <property type="nucleotide sequence ID" value="NZ_BAABAW010000003.1"/>
</dbReference>
<keyword evidence="8" id="KW-1185">Reference proteome</keyword>
<dbReference type="Pfam" id="PF00578">
    <property type="entry name" value="AhpC-TSA"/>
    <property type="match status" value="1"/>
</dbReference>
<comment type="caution">
    <text evidence="7">The sequence shown here is derived from an EMBL/GenBank/DDBJ whole genome shotgun (WGS) entry which is preliminary data.</text>
</comment>
<keyword evidence="2" id="KW-0201">Cytochrome c-type biogenesis</keyword>
<accession>A0ABU5ZSH6</accession>